<evidence type="ECO:0000256" key="5">
    <source>
        <dbReference type="ARBA" id="ARBA00022989"/>
    </source>
</evidence>
<feature type="transmembrane region" description="Helical" evidence="7">
    <location>
        <begin position="319"/>
        <end position="339"/>
    </location>
</feature>
<dbReference type="Pfam" id="PF01554">
    <property type="entry name" value="MatE"/>
    <property type="match status" value="2"/>
</dbReference>
<feature type="transmembrane region" description="Helical" evidence="7">
    <location>
        <begin position="194"/>
        <end position="219"/>
    </location>
</feature>
<feature type="transmembrane region" description="Helical" evidence="7">
    <location>
        <begin position="286"/>
        <end position="307"/>
    </location>
</feature>
<accession>A0ABR9ZXK3</accession>
<evidence type="ECO:0000256" key="7">
    <source>
        <dbReference type="SAM" id="Phobius"/>
    </source>
</evidence>
<dbReference type="InterPro" id="IPR048279">
    <property type="entry name" value="MdtK-like"/>
</dbReference>
<feature type="transmembrane region" description="Helical" evidence="7">
    <location>
        <begin position="170"/>
        <end position="188"/>
    </location>
</feature>
<dbReference type="PIRSF" id="PIRSF006603">
    <property type="entry name" value="DinF"/>
    <property type="match status" value="1"/>
</dbReference>
<proteinExistence type="predicted"/>
<dbReference type="PANTHER" id="PTHR43549:SF2">
    <property type="entry name" value="MULTIDRUG RESISTANCE PROTEIN NORM-RELATED"/>
    <property type="match status" value="1"/>
</dbReference>
<name>A0ABR9ZXK3_9FIRM</name>
<protein>
    <submittedName>
        <fullName evidence="8">MATE family efflux transporter</fullName>
    </submittedName>
</protein>
<keyword evidence="3" id="KW-1003">Cell membrane</keyword>
<evidence type="ECO:0000256" key="1">
    <source>
        <dbReference type="ARBA" id="ARBA00004651"/>
    </source>
</evidence>
<dbReference type="RefSeq" id="WP_194703442.1">
    <property type="nucleotide sequence ID" value="NZ_JADKNH010000014.1"/>
</dbReference>
<dbReference type="InterPro" id="IPR052031">
    <property type="entry name" value="Membrane_Transporter-Flippase"/>
</dbReference>
<evidence type="ECO:0000256" key="6">
    <source>
        <dbReference type="ARBA" id="ARBA00023136"/>
    </source>
</evidence>
<keyword evidence="4 7" id="KW-0812">Transmembrane</keyword>
<keyword evidence="2" id="KW-0813">Transport</keyword>
<organism evidence="8 9">
    <name type="scientific">Fusibacter ferrireducens</name>
    <dbReference type="NCBI Taxonomy" id="2785058"/>
    <lineage>
        <taxon>Bacteria</taxon>
        <taxon>Bacillati</taxon>
        <taxon>Bacillota</taxon>
        <taxon>Clostridia</taxon>
        <taxon>Eubacteriales</taxon>
        <taxon>Eubacteriales Family XII. Incertae Sedis</taxon>
        <taxon>Fusibacter</taxon>
    </lineage>
</organism>
<feature type="transmembrane region" description="Helical" evidence="7">
    <location>
        <begin position="137"/>
        <end position="158"/>
    </location>
</feature>
<feature type="transmembrane region" description="Helical" evidence="7">
    <location>
        <begin position="20"/>
        <end position="39"/>
    </location>
</feature>
<feature type="transmembrane region" description="Helical" evidence="7">
    <location>
        <begin position="421"/>
        <end position="441"/>
    </location>
</feature>
<keyword evidence="6 7" id="KW-0472">Membrane</keyword>
<sequence length="458" mass="49681">MDYSEKRALILEGQMKKVIWVLSVPVMINNFIQTIYNLTDTFFVGRIGGNEVAAIQLVWPINFMVMAFGIGMSIAASALISQYIGADRHEKARLVSGQVVSLLLVMGVMLSLIGYGLSGYIVKWMGATGSLYDNASSYLSIIFLGMPALFLLQAFNGIKQGQGDTISPMVVGASAVVLNMILDPIFIFKFQMGISGAAIATVIAQTIFALYAVSTLFIKDKGIKITIKELKWDMKIINKIISVGLPSSIGQATTAFGFAILNVFLISFGEVTLTAFAIGNRINSLIMMPAMGIGSALATVVGQNLGADNKKRAKEAVRTSAALATIILVTSGLIMWPFAQKIVEAFAIQEAIIQSSTEYLRILIMAVPLMGVFQVLIGTFQGSGHTISAMILMMGRLWGIRIPMVFALSHWSGFNPSSVWYAMYTSNLIICLIGYGIYLTGNWQNQIIKNKPQVSVDL</sequence>
<feature type="transmembrane region" description="Helical" evidence="7">
    <location>
        <begin position="59"/>
        <end position="80"/>
    </location>
</feature>
<feature type="transmembrane region" description="Helical" evidence="7">
    <location>
        <begin position="389"/>
        <end position="409"/>
    </location>
</feature>
<keyword evidence="5 7" id="KW-1133">Transmembrane helix</keyword>
<evidence type="ECO:0000256" key="4">
    <source>
        <dbReference type="ARBA" id="ARBA00022692"/>
    </source>
</evidence>
<keyword evidence="9" id="KW-1185">Reference proteome</keyword>
<dbReference type="PANTHER" id="PTHR43549">
    <property type="entry name" value="MULTIDRUG RESISTANCE PROTEIN YPNP-RELATED"/>
    <property type="match status" value="1"/>
</dbReference>
<evidence type="ECO:0000313" key="8">
    <source>
        <dbReference type="EMBL" id="MBF4695199.1"/>
    </source>
</evidence>
<dbReference type="InterPro" id="IPR002528">
    <property type="entry name" value="MATE_fam"/>
</dbReference>
<evidence type="ECO:0000313" key="9">
    <source>
        <dbReference type="Proteomes" id="UP000614200"/>
    </source>
</evidence>
<dbReference type="NCBIfam" id="TIGR00797">
    <property type="entry name" value="matE"/>
    <property type="match status" value="1"/>
</dbReference>
<comment type="caution">
    <text evidence="8">The sequence shown here is derived from an EMBL/GenBank/DDBJ whole genome shotgun (WGS) entry which is preliminary data.</text>
</comment>
<gene>
    <name evidence="8" type="ORF">ISU02_19030</name>
</gene>
<dbReference type="Proteomes" id="UP000614200">
    <property type="component" value="Unassembled WGS sequence"/>
</dbReference>
<evidence type="ECO:0000256" key="3">
    <source>
        <dbReference type="ARBA" id="ARBA00022475"/>
    </source>
</evidence>
<dbReference type="EMBL" id="JADKNH010000014">
    <property type="protein sequence ID" value="MBF4695199.1"/>
    <property type="molecule type" value="Genomic_DNA"/>
</dbReference>
<reference evidence="8 9" key="1">
    <citation type="submission" date="2020-11" db="EMBL/GenBank/DDBJ databases">
        <title>Fusibacter basophilias sp. nov.</title>
        <authorList>
            <person name="Qiu D."/>
        </authorList>
    </citation>
    <scope>NUCLEOTIDE SEQUENCE [LARGE SCALE GENOMIC DNA]</scope>
    <source>
        <strain evidence="8 9">Q10-2</strain>
    </source>
</reference>
<feature type="transmembrane region" description="Helical" evidence="7">
    <location>
        <begin position="359"/>
        <end position="377"/>
    </location>
</feature>
<feature type="transmembrane region" description="Helical" evidence="7">
    <location>
        <begin position="92"/>
        <end position="117"/>
    </location>
</feature>
<evidence type="ECO:0000256" key="2">
    <source>
        <dbReference type="ARBA" id="ARBA00022448"/>
    </source>
</evidence>
<comment type="subcellular location">
    <subcellularLocation>
        <location evidence="1">Cell membrane</location>
        <topology evidence="1">Multi-pass membrane protein</topology>
    </subcellularLocation>
</comment>